<proteinExistence type="predicted"/>
<evidence type="ECO:0000313" key="3">
    <source>
        <dbReference type="Proteomes" id="UP001159428"/>
    </source>
</evidence>
<feature type="domain" description="Mab-21-like nucleotidyltransferase" evidence="1">
    <location>
        <begin position="5"/>
        <end position="52"/>
    </location>
</feature>
<dbReference type="AlphaFoldDB" id="A0AAU9VT76"/>
<dbReference type="EMBL" id="CALNXJ010000004">
    <property type="protein sequence ID" value="CAH3037531.1"/>
    <property type="molecule type" value="Genomic_DNA"/>
</dbReference>
<evidence type="ECO:0000313" key="2">
    <source>
        <dbReference type="EMBL" id="CAH3037531.1"/>
    </source>
</evidence>
<feature type="non-terminal residue" evidence="2">
    <location>
        <position position="1"/>
    </location>
</feature>
<dbReference type="Proteomes" id="UP001159428">
    <property type="component" value="Unassembled WGS sequence"/>
</dbReference>
<keyword evidence="3" id="KW-1185">Reference proteome</keyword>
<dbReference type="Gene3D" id="3.30.460.90">
    <property type="match status" value="1"/>
</dbReference>
<reference evidence="2 3" key="1">
    <citation type="submission" date="2022-05" db="EMBL/GenBank/DDBJ databases">
        <authorList>
            <consortium name="Genoscope - CEA"/>
            <person name="William W."/>
        </authorList>
    </citation>
    <scope>NUCLEOTIDE SEQUENCE [LARGE SCALE GENOMIC DNA]</scope>
</reference>
<name>A0AAU9VT76_9CNID</name>
<evidence type="ECO:0000259" key="1">
    <source>
        <dbReference type="Pfam" id="PF03281"/>
    </source>
</evidence>
<sequence length="87" mass="10047">WNFRNVAVKSEGPAVTLKITSTNKREYSIDLTLAIKEKTWPEDAEEWTTRCRNVNFMSQSLRIRKALYTNCLSSAGTDFCQFVNHSK</sequence>
<protein>
    <recommendedName>
        <fullName evidence="1">Mab-21-like nucleotidyltransferase domain-containing protein</fullName>
    </recommendedName>
</protein>
<accession>A0AAU9VT76</accession>
<dbReference type="InterPro" id="IPR046903">
    <property type="entry name" value="Mab-21-like_nuc_Trfase"/>
</dbReference>
<organism evidence="2 3">
    <name type="scientific">Pocillopora meandrina</name>
    <dbReference type="NCBI Taxonomy" id="46732"/>
    <lineage>
        <taxon>Eukaryota</taxon>
        <taxon>Metazoa</taxon>
        <taxon>Cnidaria</taxon>
        <taxon>Anthozoa</taxon>
        <taxon>Hexacorallia</taxon>
        <taxon>Scleractinia</taxon>
        <taxon>Astrocoeniina</taxon>
        <taxon>Pocilloporidae</taxon>
        <taxon>Pocillopora</taxon>
    </lineage>
</organism>
<dbReference type="Pfam" id="PF03281">
    <property type="entry name" value="Mab-21"/>
    <property type="match status" value="1"/>
</dbReference>
<comment type="caution">
    <text evidence="2">The sequence shown here is derived from an EMBL/GenBank/DDBJ whole genome shotgun (WGS) entry which is preliminary data.</text>
</comment>
<gene>
    <name evidence="2" type="ORF">PMEA_00022148</name>
</gene>